<dbReference type="Pfam" id="PF13374">
    <property type="entry name" value="TPR_10"/>
    <property type="match status" value="1"/>
</dbReference>
<accession>A0AAN6P560</accession>
<keyword evidence="2" id="KW-1185">Reference proteome</keyword>
<protein>
    <recommendedName>
        <fullName evidence="3">Kinesin light chain</fullName>
    </recommendedName>
</protein>
<dbReference type="Gene3D" id="1.25.40.10">
    <property type="entry name" value="Tetratricopeptide repeat domain"/>
    <property type="match status" value="1"/>
</dbReference>
<comment type="caution">
    <text evidence="1">The sequence shown here is derived from an EMBL/GenBank/DDBJ whole genome shotgun (WGS) entry which is preliminary data.</text>
</comment>
<name>A0AAN6P560_9PEZI</name>
<evidence type="ECO:0008006" key="3">
    <source>
        <dbReference type="Google" id="ProtNLM"/>
    </source>
</evidence>
<dbReference type="Proteomes" id="UP001303115">
    <property type="component" value="Unassembled WGS sequence"/>
</dbReference>
<dbReference type="AlphaFoldDB" id="A0AAN6P560"/>
<organism evidence="1 2">
    <name type="scientific">Parachaetomium inaequale</name>
    <dbReference type="NCBI Taxonomy" id="2588326"/>
    <lineage>
        <taxon>Eukaryota</taxon>
        <taxon>Fungi</taxon>
        <taxon>Dikarya</taxon>
        <taxon>Ascomycota</taxon>
        <taxon>Pezizomycotina</taxon>
        <taxon>Sordariomycetes</taxon>
        <taxon>Sordariomycetidae</taxon>
        <taxon>Sordariales</taxon>
        <taxon>Chaetomiaceae</taxon>
        <taxon>Parachaetomium</taxon>
    </lineage>
</organism>
<dbReference type="EMBL" id="MU854672">
    <property type="protein sequence ID" value="KAK4031951.1"/>
    <property type="molecule type" value="Genomic_DNA"/>
</dbReference>
<reference evidence="2" key="1">
    <citation type="journal article" date="2023" name="Mol. Phylogenet. Evol.">
        <title>Genome-scale phylogeny and comparative genomics of the fungal order Sordariales.</title>
        <authorList>
            <person name="Hensen N."/>
            <person name="Bonometti L."/>
            <person name="Westerberg I."/>
            <person name="Brannstrom I.O."/>
            <person name="Guillou S."/>
            <person name="Cros-Aarteil S."/>
            <person name="Calhoun S."/>
            <person name="Haridas S."/>
            <person name="Kuo A."/>
            <person name="Mondo S."/>
            <person name="Pangilinan J."/>
            <person name="Riley R."/>
            <person name="LaButti K."/>
            <person name="Andreopoulos B."/>
            <person name="Lipzen A."/>
            <person name="Chen C."/>
            <person name="Yan M."/>
            <person name="Daum C."/>
            <person name="Ng V."/>
            <person name="Clum A."/>
            <person name="Steindorff A."/>
            <person name="Ohm R.A."/>
            <person name="Martin F."/>
            <person name="Silar P."/>
            <person name="Natvig D.O."/>
            <person name="Lalanne C."/>
            <person name="Gautier V."/>
            <person name="Ament-Velasquez S.L."/>
            <person name="Kruys A."/>
            <person name="Hutchinson M.I."/>
            <person name="Powell A.J."/>
            <person name="Barry K."/>
            <person name="Miller A.N."/>
            <person name="Grigoriev I.V."/>
            <person name="Debuchy R."/>
            <person name="Gladieux P."/>
            <person name="Hiltunen Thoren M."/>
            <person name="Johannesson H."/>
        </authorList>
    </citation>
    <scope>NUCLEOTIDE SEQUENCE [LARGE SCALE GENOMIC DNA]</scope>
    <source>
        <strain evidence="2">CBS 284.82</strain>
    </source>
</reference>
<sequence length="91" mass="9910">MRASISLLALVLQDRGRWEEAKKLELQMMETSKTKLGAGHPDTLASMNNLALTYWNGSAATSSFDMVALDFLTILSINSCILLSSLAVVPH</sequence>
<dbReference type="InterPro" id="IPR011990">
    <property type="entry name" value="TPR-like_helical_dom_sf"/>
</dbReference>
<proteinExistence type="predicted"/>
<evidence type="ECO:0000313" key="2">
    <source>
        <dbReference type="Proteomes" id="UP001303115"/>
    </source>
</evidence>
<gene>
    <name evidence="1" type="ORF">C8A01DRAFT_20907</name>
</gene>
<evidence type="ECO:0000313" key="1">
    <source>
        <dbReference type="EMBL" id="KAK4031951.1"/>
    </source>
</evidence>